<dbReference type="EMBL" id="CM045772">
    <property type="protein sequence ID" value="KAI7985343.1"/>
    <property type="molecule type" value="Genomic_DNA"/>
</dbReference>
<evidence type="ECO:0000313" key="2">
    <source>
        <dbReference type="Proteomes" id="UP001060215"/>
    </source>
</evidence>
<comment type="caution">
    <text evidence="1">The sequence shown here is derived from an EMBL/GenBank/DDBJ whole genome shotgun (WGS) entry which is preliminary data.</text>
</comment>
<keyword evidence="1" id="KW-0808">Transferase</keyword>
<gene>
    <name evidence="1" type="ORF">LOK49_LG14G01344</name>
</gene>
<name>A0ACC0FB39_9ERIC</name>
<keyword evidence="1" id="KW-0328">Glycosyltransferase</keyword>
<keyword evidence="2" id="KW-1185">Reference proteome</keyword>
<accession>A0ACC0FB39</accession>
<protein>
    <submittedName>
        <fullName evidence="1">Soyasapogenol B glucuronide galactosyltransferase</fullName>
    </submittedName>
</protein>
<sequence length="174" mass="19818">MTLKDSMRKPNSLHFYVQFDDEPFLIPGLPNPITMIRSALPDYVRTPNGYTQLMEQFREAELKSYGVLVNNFYELESDYCEQYKKIMGHKVFHVGPAALIHRNAAEQLWISHWFGLVMVKRGCCCCSVHAVGLMEGYVDWKSLLGGVQGSRGSAVDGYCFAVSWMLVVFFDSLD</sequence>
<reference evidence="1 2" key="1">
    <citation type="journal article" date="2022" name="Plant J.">
        <title>Chromosome-level genome of Camellia lanceoleosa provides a valuable resource for understanding genome evolution and self-incompatibility.</title>
        <authorList>
            <person name="Gong W."/>
            <person name="Xiao S."/>
            <person name="Wang L."/>
            <person name="Liao Z."/>
            <person name="Chang Y."/>
            <person name="Mo W."/>
            <person name="Hu G."/>
            <person name="Li W."/>
            <person name="Zhao G."/>
            <person name="Zhu H."/>
            <person name="Hu X."/>
            <person name="Ji K."/>
            <person name="Xiang X."/>
            <person name="Song Q."/>
            <person name="Yuan D."/>
            <person name="Jin S."/>
            <person name="Zhang L."/>
        </authorList>
    </citation>
    <scope>NUCLEOTIDE SEQUENCE [LARGE SCALE GENOMIC DNA]</scope>
    <source>
        <strain evidence="1">SQ_2022a</strain>
    </source>
</reference>
<dbReference type="Proteomes" id="UP001060215">
    <property type="component" value="Chromosome 15"/>
</dbReference>
<organism evidence="1 2">
    <name type="scientific">Camellia lanceoleosa</name>
    <dbReference type="NCBI Taxonomy" id="1840588"/>
    <lineage>
        <taxon>Eukaryota</taxon>
        <taxon>Viridiplantae</taxon>
        <taxon>Streptophyta</taxon>
        <taxon>Embryophyta</taxon>
        <taxon>Tracheophyta</taxon>
        <taxon>Spermatophyta</taxon>
        <taxon>Magnoliopsida</taxon>
        <taxon>eudicotyledons</taxon>
        <taxon>Gunneridae</taxon>
        <taxon>Pentapetalae</taxon>
        <taxon>asterids</taxon>
        <taxon>Ericales</taxon>
        <taxon>Theaceae</taxon>
        <taxon>Camellia</taxon>
    </lineage>
</organism>
<proteinExistence type="predicted"/>
<evidence type="ECO:0000313" key="1">
    <source>
        <dbReference type="EMBL" id="KAI7985343.1"/>
    </source>
</evidence>